<protein>
    <submittedName>
        <fullName evidence="2">DNA polymerase-3 subunit epsilon</fullName>
    </submittedName>
</protein>
<evidence type="ECO:0000313" key="3">
    <source>
        <dbReference type="Proteomes" id="UP000199537"/>
    </source>
</evidence>
<sequence>MSLHLKRPLVFLDLETTGTNVAIDRIVEIAMVKVFPDGSQQTKVKRINPGIPIPAEATAVHGISDEDVADCPSFKQVANEIKQFLNHCDLAGYNLHRFDIPMLVEEFLRIGQSFNLKDRHIVDVQKIFFRMEPRDLSAAYRFYCGKEIQNAHSAEADAMATYEVLQAQLKKYAELQACDDLESLAKFTSDGDYVDVGRRMIRQNGEVLFNFGKHKGKPVRQVLTEEPHYYDWIMNGEFLLDTKEKLTEIWNSLQMENLKQARKA</sequence>
<dbReference type="STRING" id="1393122.SAMN05660895_0450"/>
<dbReference type="Pfam" id="PF20600">
    <property type="entry name" value="ExoX-like_C"/>
    <property type="match status" value="1"/>
</dbReference>
<dbReference type="SUPFAM" id="SSF53098">
    <property type="entry name" value="Ribonuclease H-like"/>
    <property type="match status" value="1"/>
</dbReference>
<evidence type="ECO:0000313" key="2">
    <source>
        <dbReference type="EMBL" id="SFV28970.1"/>
    </source>
</evidence>
<dbReference type="PANTHER" id="PTHR30231">
    <property type="entry name" value="DNA POLYMERASE III SUBUNIT EPSILON"/>
    <property type="match status" value="1"/>
</dbReference>
<evidence type="ECO:0000259" key="1">
    <source>
        <dbReference type="SMART" id="SM00479"/>
    </source>
</evidence>
<name>A0A1I7N2S9_9BACT</name>
<dbReference type="OrthoDB" id="9791657at2"/>
<gene>
    <name evidence="2" type="ORF">SAMN05660895_0450</name>
</gene>
<dbReference type="EMBL" id="FPCJ01000001">
    <property type="protein sequence ID" value="SFV28970.1"/>
    <property type="molecule type" value="Genomic_DNA"/>
</dbReference>
<dbReference type="PANTHER" id="PTHR30231:SF41">
    <property type="entry name" value="DNA POLYMERASE III SUBUNIT EPSILON"/>
    <property type="match status" value="1"/>
</dbReference>
<dbReference type="InterPro" id="IPR036397">
    <property type="entry name" value="RNaseH_sf"/>
</dbReference>
<dbReference type="InterPro" id="IPR012337">
    <property type="entry name" value="RNaseH-like_sf"/>
</dbReference>
<dbReference type="SMART" id="SM00479">
    <property type="entry name" value="EXOIII"/>
    <property type="match status" value="1"/>
</dbReference>
<dbReference type="GO" id="GO:0045004">
    <property type="term" value="P:DNA replication proofreading"/>
    <property type="evidence" value="ECO:0007669"/>
    <property type="project" value="TreeGrafter"/>
</dbReference>
<dbReference type="InterPro" id="IPR013520">
    <property type="entry name" value="Ribonucl_H"/>
</dbReference>
<dbReference type="Pfam" id="PF00929">
    <property type="entry name" value="RNase_T"/>
    <property type="match status" value="1"/>
</dbReference>
<dbReference type="InterPro" id="IPR046768">
    <property type="entry name" value="ExoX-like_C"/>
</dbReference>
<dbReference type="Gene3D" id="3.30.420.10">
    <property type="entry name" value="Ribonuclease H-like superfamily/Ribonuclease H"/>
    <property type="match status" value="1"/>
</dbReference>
<dbReference type="Proteomes" id="UP000199537">
    <property type="component" value="Unassembled WGS sequence"/>
</dbReference>
<organism evidence="2 3">
    <name type="scientific">Thermoflavifilum thermophilum</name>
    <dbReference type="NCBI Taxonomy" id="1393122"/>
    <lineage>
        <taxon>Bacteria</taxon>
        <taxon>Pseudomonadati</taxon>
        <taxon>Bacteroidota</taxon>
        <taxon>Chitinophagia</taxon>
        <taxon>Chitinophagales</taxon>
        <taxon>Chitinophagaceae</taxon>
        <taxon>Thermoflavifilum</taxon>
    </lineage>
</organism>
<dbReference type="AlphaFoldDB" id="A0A1I7N2S9"/>
<dbReference type="CDD" id="cd06127">
    <property type="entry name" value="DEDDh"/>
    <property type="match status" value="1"/>
</dbReference>
<dbReference type="GO" id="GO:0005829">
    <property type="term" value="C:cytosol"/>
    <property type="evidence" value="ECO:0007669"/>
    <property type="project" value="TreeGrafter"/>
</dbReference>
<accession>A0A1I7N2S9</accession>
<dbReference type="RefSeq" id="WP_092457123.1">
    <property type="nucleotide sequence ID" value="NZ_FPCJ01000001.1"/>
</dbReference>
<keyword evidence="3" id="KW-1185">Reference proteome</keyword>
<proteinExistence type="predicted"/>
<dbReference type="GO" id="GO:0003676">
    <property type="term" value="F:nucleic acid binding"/>
    <property type="evidence" value="ECO:0007669"/>
    <property type="project" value="InterPro"/>
</dbReference>
<dbReference type="GO" id="GO:0008408">
    <property type="term" value="F:3'-5' exonuclease activity"/>
    <property type="evidence" value="ECO:0007669"/>
    <property type="project" value="TreeGrafter"/>
</dbReference>
<feature type="domain" description="Exonuclease" evidence="1">
    <location>
        <begin position="8"/>
        <end position="174"/>
    </location>
</feature>
<reference evidence="3" key="1">
    <citation type="submission" date="2016-10" db="EMBL/GenBank/DDBJ databases">
        <authorList>
            <person name="Varghese N."/>
            <person name="Submissions S."/>
        </authorList>
    </citation>
    <scope>NUCLEOTIDE SEQUENCE [LARGE SCALE GENOMIC DNA]</scope>
    <source>
        <strain evidence="3">DSM 14807</strain>
    </source>
</reference>